<organism evidence="3 4">
    <name type="scientific">Tolypothrix tenuis PCC 7101</name>
    <dbReference type="NCBI Taxonomy" id="231146"/>
    <lineage>
        <taxon>Bacteria</taxon>
        <taxon>Bacillati</taxon>
        <taxon>Cyanobacteriota</taxon>
        <taxon>Cyanophyceae</taxon>
        <taxon>Nostocales</taxon>
        <taxon>Tolypothrichaceae</taxon>
        <taxon>Tolypothrix</taxon>
    </lineage>
</organism>
<proteinExistence type="predicted"/>
<dbReference type="AlphaFoldDB" id="A0A1Z4N4R2"/>
<gene>
    <name evidence="3" type="ORF">NIES37_47040</name>
</gene>
<keyword evidence="4" id="KW-1185">Reference proteome</keyword>
<evidence type="ECO:0000256" key="2">
    <source>
        <dbReference type="SAM" id="MobiDB-lite"/>
    </source>
</evidence>
<keyword evidence="1" id="KW-0175">Coiled coil</keyword>
<dbReference type="RefSeq" id="WP_045871245.1">
    <property type="nucleotide sequence ID" value="NZ_CAWNJS010000001.1"/>
</dbReference>
<sequence>MKNLRNRGTIRPKVTTMPRSKSEASSQLELYKLVTEQQRIKQELHFIEQRTVILKQRLNSLKDQIADTEQNINKLRQSDHRHPNLPKRPNIFFEANNYQAFEIEY</sequence>
<dbReference type="Proteomes" id="UP000218785">
    <property type="component" value="Chromosome"/>
</dbReference>
<dbReference type="EMBL" id="AP018248">
    <property type="protein sequence ID" value="BAZ00708.1"/>
    <property type="molecule type" value="Genomic_DNA"/>
</dbReference>
<feature type="compositionally biased region" description="Basic residues" evidence="2">
    <location>
        <begin position="1"/>
        <end position="10"/>
    </location>
</feature>
<evidence type="ECO:0008006" key="5">
    <source>
        <dbReference type="Google" id="ProtNLM"/>
    </source>
</evidence>
<dbReference type="KEGG" id="ttq:NIES37_47040"/>
<evidence type="ECO:0000313" key="3">
    <source>
        <dbReference type="EMBL" id="BAZ00708.1"/>
    </source>
</evidence>
<feature type="coiled-coil region" evidence="1">
    <location>
        <begin position="51"/>
        <end position="78"/>
    </location>
</feature>
<evidence type="ECO:0000313" key="4">
    <source>
        <dbReference type="Proteomes" id="UP000218785"/>
    </source>
</evidence>
<accession>A0A1Z4N4R2</accession>
<feature type="region of interest" description="Disordered" evidence="2">
    <location>
        <begin position="1"/>
        <end position="22"/>
    </location>
</feature>
<name>A0A1Z4N4R2_9CYAN</name>
<protein>
    <recommendedName>
        <fullName evidence="5">Gas vesicle protein GvpV</fullName>
    </recommendedName>
</protein>
<reference evidence="3 4" key="1">
    <citation type="submission" date="2017-06" db="EMBL/GenBank/DDBJ databases">
        <title>Genome sequencing of cyanobaciteial culture collection at National Institute for Environmental Studies (NIES).</title>
        <authorList>
            <person name="Hirose Y."/>
            <person name="Shimura Y."/>
            <person name="Fujisawa T."/>
            <person name="Nakamura Y."/>
            <person name="Kawachi M."/>
        </authorList>
    </citation>
    <scope>NUCLEOTIDE SEQUENCE [LARGE SCALE GENOMIC DNA]</scope>
    <source>
        <strain evidence="3 4">NIES-37</strain>
    </source>
</reference>
<evidence type="ECO:0000256" key="1">
    <source>
        <dbReference type="SAM" id="Coils"/>
    </source>
</evidence>